<dbReference type="Gene3D" id="2.120.10.30">
    <property type="entry name" value="TolB, C-terminal domain"/>
    <property type="match status" value="2"/>
</dbReference>
<dbReference type="PANTHER" id="PTHR24104">
    <property type="entry name" value="E3 UBIQUITIN-PROTEIN LIGASE NHLRC1-RELATED"/>
    <property type="match status" value="1"/>
</dbReference>
<dbReference type="EMBL" id="NEDP02001982">
    <property type="protein sequence ID" value="OWF52050.1"/>
    <property type="molecule type" value="Genomic_DNA"/>
</dbReference>
<protein>
    <recommendedName>
        <fullName evidence="5">Tripartite motif-containing protein 2</fullName>
    </recommendedName>
</protein>
<keyword evidence="1" id="KW-0677">Repeat</keyword>
<comment type="caution">
    <text evidence="3">The sequence shown here is derived from an EMBL/GenBank/DDBJ whole genome shotgun (WGS) entry which is preliminary data.</text>
</comment>
<evidence type="ECO:0000313" key="4">
    <source>
        <dbReference type="Proteomes" id="UP000242188"/>
    </source>
</evidence>
<keyword evidence="2" id="KW-0175">Coiled coil</keyword>
<dbReference type="InterPro" id="IPR050952">
    <property type="entry name" value="TRIM-NHL_E3_ligases"/>
</dbReference>
<dbReference type="GO" id="GO:0000209">
    <property type="term" value="P:protein polyubiquitination"/>
    <property type="evidence" value="ECO:0007669"/>
    <property type="project" value="TreeGrafter"/>
</dbReference>
<gene>
    <name evidence="3" type="ORF">KP79_PYT17875</name>
</gene>
<proteinExistence type="predicted"/>
<dbReference type="OrthoDB" id="6078625at2759"/>
<organism evidence="3 4">
    <name type="scientific">Mizuhopecten yessoensis</name>
    <name type="common">Japanese scallop</name>
    <name type="synonym">Patinopecten yessoensis</name>
    <dbReference type="NCBI Taxonomy" id="6573"/>
    <lineage>
        <taxon>Eukaryota</taxon>
        <taxon>Metazoa</taxon>
        <taxon>Spiralia</taxon>
        <taxon>Lophotrochozoa</taxon>
        <taxon>Mollusca</taxon>
        <taxon>Bivalvia</taxon>
        <taxon>Autobranchia</taxon>
        <taxon>Pteriomorphia</taxon>
        <taxon>Pectinida</taxon>
        <taxon>Pectinoidea</taxon>
        <taxon>Pectinidae</taxon>
        <taxon>Mizuhopecten</taxon>
    </lineage>
</organism>
<evidence type="ECO:0008006" key="5">
    <source>
        <dbReference type="Google" id="ProtNLM"/>
    </source>
</evidence>
<reference evidence="3 4" key="1">
    <citation type="journal article" date="2017" name="Nat. Ecol. Evol.">
        <title>Scallop genome provides insights into evolution of bilaterian karyotype and development.</title>
        <authorList>
            <person name="Wang S."/>
            <person name="Zhang J."/>
            <person name="Jiao W."/>
            <person name="Li J."/>
            <person name="Xun X."/>
            <person name="Sun Y."/>
            <person name="Guo X."/>
            <person name="Huan P."/>
            <person name="Dong B."/>
            <person name="Zhang L."/>
            <person name="Hu X."/>
            <person name="Sun X."/>
            <person name="Wang J."/>
            <person name="Zhao C."/>
            <person name="Wang Y."/>
            <person name="Wang D."/>
            <person name="Huang X."/>
            <person name="Wang R."/>
            <person name="Lv J."/>
            <person name="Li Y."/>
            <person name="Zhang Z."/>
            <person name="Liu B."/>
            <person name="Lu W."/>
            <person name="Hui Y."/>
            <person name="Liang J."/>
            <person name="Zhou Z."/>
            <person name="Hou R."/>
            <person name="Li X."/>
            <person name="Liu Y."/>
            <person name="Li H."/>
            <person name="Ning X."/>
            <person name="Lin Y."/>
            <person name="Zhao L."/>
            <person name="Xing Q."/>
            <person name="Dou J."/>
            <person name="Li Y."/>
            <person name="Mao J."/>
            <person name="Guo H."/>
            <person name="Dou H."/>
            <person name="Li T."/>
            <person name="Mu C."/>
            <person name="Jiang W."/>
            <person name="Fu Q."/>
            <person name="Fu X."/>
            <person name="Miao Y."/>
            <person name="Liu J."/>
            <person name="Yu Q."/>
            <person name="Li R."/>
            <person name="Liao H."/>
            <person name="Li X."/>
            <person name="Kong Y."/>
            <person name="Jiang Z."/>
            <person name="Chourrout D."/>
            <person name="Li R."/>
            <person name="Bao Z."/>
        </authorList>
    </citation>
    <scope>NUCLEOTIDE SEQUENCE [LARGE SCALE GENOMIC DNA]</scope>
    <source>
        <strain evidence="3 4">PY_sf001</strain>
    </source>
</reference>
<dbReference type="Pfam" id="PF01436">
    <property type="entry name" value="NHL"/>
    <property type="match status" value="1"/>
</dbReference>
<evidence type="ECO:0000256" key="2">
    <source>
        <dbReference type="SAM" id="Coils"/>
    </source>
</evidence>
<dbReference type="AlphaFoldDB" id="A0A210QTL6"/>
<dbReference type="Proteomes" id="UP000242188">
    <property type="component" value="Unassembled WGS sequence"/>
</dbReference>
<dbReference type="GO" id="GO:0061630">
    <property type="term" value="F:ubiquitin protein ligase activity"/>
    <property type="evidence" value="ECO:0007669"/>
    <property type="project" value="TreeGrafter"/>
</dbReference>
<dbReference type="GO" id="GO:0043161">
    <property type="term" value="P:proteasome-mediated ubiquitin-dependent protein catabolic process"/>
    <property type="evidence" value="ECO:0007669"/>
    <property type="project" value="TreeGrafter"/>
</dbReference>
<evidence type="ECO:0000313" key="3">
    <source>
        <dbReference type="EMBL" id="OWF52050.1"/>
    </source>
</evidence>
<dbReference type="InterPro" id="IPR001258">
    <property type="entry name" value="NHL_repeat"/>
</dbReference>
<dbReference type="InterPro" id="IPR011042">
    <property type="entry name" value="6-blade_b-propeller_TolB-like"/>
</dbReference>
<name>A0A210QTL6_MIZYE</name>
<feature type="coiled-coil region" evidence="2">
    <location>
        <begin position="43"/>
        <end position="99"/>
    </location>
</feature>
<dbReference type="PANTHER" id="PTHR24104:SF50">
    <property type="entry name" value="SMP-30_GLUCONOLACTONASE_LRE-LIKE REGION DOMAIN-CONTAINING PROTEIN"/>
    <property type="match status" value="1"/>
</dbReference>
<evidence type="ECO:0000256" key="1">
    <source>
        <dbReference type="ARBA" id="ARBA00022737"/>
    </source>
</evidence>
<keyword evidence="4" id="KW-1185">Reference proteome</keyword>
<sequence length="492" mass="55299">MDLYCEDHQSVCCCTCIAVTHRRCDVVITLSEYGEKVRSSSMIEDMRTNLQEVAEAMEYLTEDIKNQTEHLGNGRDLVMKQMTDLRQKFEERLNKLQLDLTNELTIAYKEEKQKLDGMLHKCERMCNGIKTTQVLSEADVIQKDDIQMLSLLQRGSMEIKSCQDLIAQLADTFTTVDLKLDHDDEEMMNNSLILGRLNVTRTRWNIPVNPLSITPLSLAQVKEVGKLCIKTGSDRKRCRASGLVYLSNGRIIVTDNGNSKVKMFKESGELVDEVILQGPSWDLCLVDNNTVAVAMRDKQIVSIIKIESSKLSHVPDADIKTGKQCDGITYKEGRYVMATGISSVHKIYSLTNKNDKVRVLHQPNSRPYYLTYDPNSGDVIVSLHSDTVGATAVYRLSPDGTTTEIAKVGLVRNGNGVDVDREGNVYVCGRASNNVVQISQDGNKVRELVTPSEDLREPLTLSVCDNKFVVSNDDLDTSKYIKIYEFCKDKQQ</sequence>
<dbReference type="SUPFAM" id="SSF101898">
    <property type="entry name" value="NHL repeat"/>
    <property type="match status" value="1"/>
</dbReference>
<accession>A0A210QTL6</accession>